<evidence type="ECO:0000256" key="1">
    <source>
        <dbReference type="ARBA" id="ARBA00022723"/>
    </source>
</evidence>
<evidence type="ECO:0000313" key="6">
    <source>
        <dbReference type="EMBL" id="KAK2589585.1"/>
    </source>
</evidence>
<proteinExistence type="inferred from homology"/>
<dbReference type="SUPFAM" id="SSF52768">
    <property type="entry name" value="Arginase/deacetylase"/>
    <property type="match status" value="1"/>
</dbReference>
<keyword evidence="5" id="KW-0732">Signal</keyword>
<evidence type="ECO:0000256" key="2">
    <source>
        <dbReference type="ARBA" id="ARBA00022801"/>
    </source>
</evidence>
<dbReference type="InterPro" id="IPR020855">
    <property type="entry name" value="Ureohydrolase_Mn_BS"/>
</dbReference>
<dbReference type="PROSITE" id="PS51409">
    <property type="entry name" value="ARGINASE_2"/>
    <property type="match status" value="1"/>
</dbReference>
<name>A0AAJ0CAY8_9HYPO</name>
<dbReference type="PANTHER" id="PTHR11358:SF28">
    <property type="entry name" value="HYPOTHETICAL ARGINASE FAMILY PROTEIN (EUROFUNG)"/>
    <property type="match status" value="1"/>
</dbReference>
<gene>
    <name evidence="6" type="ORF">QQS21_012735</name>
</gene>
<comment type="caution">
    <text evidence="6">The sequence shown here is derived from an EMBL/GenBank/DDBJ whole genome shotgun (WGS) entry which is preliminary data.</text>
</comment>
<dbReference type="GO" id="GO:0033389">
    <property type="term" value="P:putrescine biosynthetic process from arginine, via agmatine"/>
    <property type="evidence" value="ECO:0007669"/>
    <property type="project" value="TreeGrafter"/>
</dbReference>
<dbReference type="EMBL" id="JASWJB010000612">
    <property type="protein sequence ID" value="KAK2589585.1"/>
    <property type="molecule type" value="Genomic_DNA"/>
</dbReference>
<dbReference type="CDD" id="cd11592">
    <property type="entry name" value="Agmatinase_PAH"/>
    <property type="match status" value="1"/>
</dbReference>
<keyword evidence="1" id="KW-0479">Metal-binding</keyword>
<feature type="signal peptide" evidence="5">
    <location>
        <begin position="1"/>
        <end position="25"/>
    </location>
</feature>
<evidence type="ECO:0008006" key="8">
    <source>
        <dbReference type="Google" id="ProtNLM"/>
    </source>
</evidence>
<accession>A0AAJ0CAY8</accession>
<evidence type="ECO:0000256" key="4">
    <source>
        <dbReference type="RuleBase" id="RU003684"/>
    </source>
</evidence>
<evidence type="ECO:0000256" key="5">
    <source>
        <dbReference type="SAM" id="SignalP"/>
    </source>
</evidence>
<dbReference type="PANTHER" id="PTHR11358">
    <property type="entry name" value="ARGINASE/AGMATINASE"/>
    <property type="match status" value="1"/>
</dbReference>
<reference evidence="6" key="1">
    <citation type="submission" date="2023-06" db="EMBL/GenBank/DDBJ databases">
        <title>Conoideocrella luteorostrata (Hypocreales: Clavicipitaceae), a potential biocontrol fungus for elongate hemlock scale in United States Christmas tree production areas.</title>
        <authorList>
            <person name="Barrett H."/>
            <person name="Lovett B."/>
            <person name="Macias A.M."/>
            <person name="Stajich J.E."/>
            <person name="Kasson M.T."/>
        </authorList>
    </citation>
    <scope>NUCLEOTIDE SEQUENCE</scope>
    <source>
        <strain evidence="6">ARSEF 14590</strain>
    </source>
</reference>
<dbReference type="AlphaFoldDB" id="A0AAJ0CAY8"/>
<comment type="similarity">
    <text evidence="3 4">Belongs to the arginase family.</text>
</comment>
<dbReference type="InterPro" id="IPR023696">
    <property type="entry name" value="Ureohydrolase_dom_sf"/>
</dbReference>
<dbReference type="GO" id="GO:0008783">
    <property type="term" value="F:agmatinase activity"/>
    <property type="evidence" value="ECO:0007669"/>
    <property type="project" value="TreeGrafter"/>
</dbReference>
<dbReference type="GO" id="GO:0046872">
    <property type="term" value="F:metal ion binding"/>
    <property type="evidence" value="ECO:0007669"/>
    <property type="project" value="UniProtKB-KW"/>
</dbReference>
<dbReference type="Proteomes" id="UP001251528">
    <property type="component" value="Unassembled WGS sequence"/>
</dbReference>
<dbReference type="InterPro" id="IPR006035">
    <property type="entry name" value="Ureohydrolase"/>
</dbReference>
<dbReference type="PROSITE" id="PS01053">
    <property type="entry name" value="ARGINASE_1"/>
    <property type="match status" value="1"/>
</dbReference>
<dbReference type="Gene3D" id="3.40.800.10">
    <property type="entry name" value="Ureohydrolase domain"/>
    <property type="match status" value="1"/>
</dbReference>
<keyword evidence="2 4" id="KW-0378">Hydrolase</keyword>
<evidence type="ECO:0000256" key="3">
    <source>
        <dbReference type="PROSITE-ProRule" id="PRU00742"/>
    </source>
</evidence>
<organism evidence="6 7">
    <name type="scientific">Conoideocrella luteorostrata</name>
    <dbReference type="NCBI Taxonomy" id="1105319"/>
    <lineage>
        <taxon>Eukaryota</taxon>
        <taxon>Fungi</taxon>
        <taxon>Dikarya</taxon>
        <taxon>Ascomycota</taxon>
        <taxon>Pezizomycotina</taxon>
        <taxon>Sordariomycetes</taxon>
        <taxon>Hypocreomycetidae</taxon>
        <taxon>Hypocreales</taxon>
        <taxon>Clavicipitaceae</taxon>
        <taxon>Conoideocrella</taxon>
    </lineage>
</organism>
<protein>
    <recommendedName>
        <fullName evidence="8">Agmatinase</fullName>
    </recommendedName>
</protein>
<feature type="chain" id="PRO_5042617842" description="Agmatinase" evidence="5">
    <location>
        <begin position="26"/>
        <end position="394"/>
    </location>
</feature>
<evidence type="ECO:0000313" key="7">
    <source>
        <dbReference type="Proteomes" id="UP001251528"/>
    </source>
</evidence>
<keyword evidence="7" id="KW-1185">Reference proteome</keyword>
<sequence length="394" mass="42666">MKIWPTLQTLSGLCFLAAANGLVDGHGHVQSQKRVSGKDSAIHRRLVSQSNDDILASSSQASNTFMSVPGMNCFAKGDNDSTYDIAFLGAPSDTAVTVRPGARFGPVNIRLATQIMSFGYSPFTGLSESLDRVRVASPADFSATRDRDPLREWAKIVDCGDVPMYNLDKQVAMGTLDRAHDLATLRKAAHPERCRSPRVLMLGGDHSTTLSALRAVRKRWGEVAVVHFDSHIDHGTFLYIAHEEGLILNNSIHAGIRAPHYYRRDLDDDRRCGFATVNAREVDTLGIRGVIDKIRQRVGDSPVYVTVDIDVLDPAFAPATGTPEPGGWSTRELLSILQGLEGLKVVGGDVVEVAPVYDTNNQITTLAAAHVALSLLDLMVTSPVGNASTKLEVK</sequence>
<dbReference type="Pfam" id="PF00491">
    <property type="entry name" value="Arginase"/>
    <property type="match status" value="1"/>
</dbReference>